<dbReference type="PANTHER" id="PTHR46401">
    <property type="entry name" value="GLYCOSYLTRANSFERASE WBBK-RELATED"/>
    <property type="match status" value="1"/>
</dbReference>
<dbReference type="GO" id="GO:0016757">
    <property type="term" value="F:glycosyltransferase activity"/>
    <property type="evidence" value="ECO:0007669"/>
    <property type="project" value="InterPro"/>
</dbReference>
<dbReference type="InterPro" id="IPR001296">
    <property type="entry name" value="Glyco_trans_1"/>
</dbReference>
<evidence type="ECO:0000313" key="3">
    <source>
        <dbReference type="EMBL" id="AZB27490.1"/>
    </source>
</evidence>
<keyword evidence="1 3" id="KW-0808">Transferase</keyword>
<dbReference type="RefSeq" id="WP_123872579.1">
    <property type="nucleotide sequence ID" value="NZ_CP033932.1"/>
</dbReference>
<evidence type="ECO:0000256" key="1">
    <source>
        <dbReference type="ARBA" id="ARBA00022679"/>
    </source>
</evidence>
<protein>
    <submittedName>
        <fullName evidence="3">Glycosyltransferase</fullName>
    </submittedName>
</protein>
<reference evidence="4" key="1">
    <citation type="submission" date="2018-11" db="EMBL/GenBank/DDBJ databases">
        <title>Proposal to divide the Flavobacteriaceae and reorganize its genera based on Amino Acid Identity values calculated from whole genome sequences.</title>
        <authorList>
            <person name="Nicholson A.C."/>
            <person name="Gulvik C.A."/>
            <person name="Whitney A.M."/>
            <person name="Humrighouse B.W."/>
            <person name="Bell M."/>
            <person name="Holmes B."/>
            <person name="Steigerwalt A.G."/>
            <person name="Villarma A."/>
            <person name="Sheth M."/>
            <person name="Batra D."/>
            <person name="Pryor J."/>
            <person name="Bernardet J.-F."/>
            <person name="Hugo C."/>
            <person name="Kampfer P."/>
            <person name="Newman J."/>
            <person name="McQuiston J.R."/>
        </authorList>
    </citation>
    <scope>NUCLEOTIDE SEQUENCE [LARGE SCALE GENOMIC DNA]</scope>
    <source>
        <strain evidence="4">G0229</strain>
    </source>
</reference>
<evidence type="ECO:0000259" key="2">
    <source>
        <dbReference type="Pfam" id="PF00534"/>
    </source>
</evidence>
<dbReference type="Gene3D" id="3.40.50.2000">
    <property type="entry name" value="Glycogen Phosphorylase B"/>
    <property type="match status" value="1"/>
</dbReference>
<sequence>MLLIDAIFINNGGGRVLLNYLITELEKREIKVFYLLDERLPIDFTVKQSNEMLIINSSLSQRKNFYKLNSKKFNKIFVLGNIPPPISVKKSIVYTYFHNLILLNVPRNFSFIEKIKYTLKVAILKKYSKNTNTWLFQSKTLENQFVEKFKQKDKAKILPFYPSLISDMENKDSIRKNNTFLYASNAQANKNHPKLINAFCKAYDKIQKGKLIVTVSEKFPLILQLINNAISKGYPIENLGFVKREDLIQKYLETEYVIYPSLAESFGLGLIEGIELGCKIIGADLPYTYAVCDPSLVFDPMNEKSIMDTIVLATEETLKNSELKVKDQVLDLINLLSTDDKN</sequence>
<name>A0A3G6TN11_9FLAO</name>
<dbReference type="GeneID" id="99067922"/>
<organism evidence="3 4">
    <name type="scientific">Chryseobacterium bernardetii</name>
    <dbReference type="NCBI Taxonomy" id="1241978"/>
    <lineage>
        <taxon>Bacteria</taxon>
        <taxon>Pseudomonadati</taxon>
        <taxon>Bacteroidota</taxon>
        <taxon>Flavobacteriia</taxon>
        <taxon>Flavobacteriales</taxon>
        <taxon>Weeksellaceae</taxon>
        <taxon>Chryseobacterium group</taxon>
        <taxon>Chryseobacterium</taxon>
    </lineage>
</organism>
<dbReference type="Pfam" id="PF00534">
    <property type="entry name" value="Glycos_transf_1"/>
    <property type="match status" value="1"/>
</dbReference>
<dbReference type="EMBL" id="CP033932">
    <property type="protein sequence ID" value="AZB27490.1"/>
    <property type="molecule type" value="Genomic_DNA"/>
</dbReference>
<dbReference type="GO" id="GO:0009103">
    <property type="term" value="P:lipopolysaccharide biosynthetic process"/>
    <property type="evidence" value="ECO:0007669"/>
    <property type="project" value="TreeGrafter"/>
</dbReference>
<accession>A0A3G6TN11</accession>
<feature type="domain" description="Glycosyl transferase family 1" evidence="2">
    <location>
        <begin position="174"/>
        <end position="307"/>
    </location>
</feature>
<proteinExistence type="predicted"/>
<evidence type="ECO:0000313" key="4">
    <source>
        <dbReference type="Proteomes" id="UP000271193"/>
    </source>
</evidence>
<dbReference type="PANTHER" id="PTHR46401:SF2">
    <property type="entry name" value="GLYCOSYLTRANSFERASE WBBK-RELATED"/>
    <property type="match status" value="1"/>
</dbReference>
<dbReference type="AlphaFoldDB" id="A0A3G6TN11"/>
<dbReference type="SUPFAM" id="SSF53756">
    <property type="entry name" value="UDP-Glycosyltransferase/glycogen phosphorylase"/>
    <property type="match status" value="1"/>
</dbReference>
<dbReference type="Proteomes" id="UP000271193">
    <property type="component" value="Chromosome"/>
</dbReference>
<keyword evidence="4" id="KW-1185">Reference proteome</keyword>
<gene>
    <name evidence="3" type="ORF">EG339_24285</name>
</gene>
<dbReference type="KEGG" id="cben:EG339_24285"/>